<dbReference type="AlphaFoldDB" id="A0A8J6HY77"/>
<name>A0A8J6HY77_9FIRM</name>
<dbReference type="EMBL" id="JAAKDE010000019">
    <property type="protein sequence ID" value="MBA2133722.1"/>
    <property type="molecule type" value="Genomic_DNA"/>
</dbReference>
<dbReference type="Proteomes" id="UP000657177">
    <property type="component" value="Unassembled WGS sequence"/>
</dbReference>
<comment type="caution">
    <text evidence="1">The sequence shown here is derived from an EMBL/GenBank/DDBJ whole genome shotgun (WGS) entry which is preliminary data.</text>
</comment>
<reference evidence="1" key="1">
    <citation type="submission" date="2020-06" db="EMBL/GenBank/DDBJ databases">
        <title>Novel chitinolytic bacterium.</title>
        <authorList>
            <person name="Ungkulpasvich U."/>
            <person name="Kosugi A."/>
            <person name="Uke A."/>
        </authorList>
    </citation>
    <scope>NUCLEOTIDE SEQUENCE</scope>
    <source>
        <strain evidence="1">UUS1-1</strain>
    </source>
</reference>
<proteinExistence type="predicted"/>
<protein>
    <submittedName>
        <fullName evidence="1">Uncharacterized protein</fullName>
    </submittedName>
</protein>
<sequence length="164" mass="17489">MRKSFFVGLLVVSLLLIPQVALGLNSPEVQARGGETTLMFIGDKGLQLDTEYGITSEVGLCVAIRKDATKVGAKYEFDSNLALLLGVIEQAPFIGANIAMPLDQYMGFVGDLSLSLASNRLAAVLELGMVLALADNLDLRGGLLAETDQYGKNFSFQIGLGVNY</sequence>
<organism evidence="1 2">
    <name type="scientific">Capillibacterium thermochitinicola</name>
    <dbReference type="NCBI Taxonomy" id="2699427"/>
    <lineage>
        <taxon>Bacteria</taxon>
        <taxon>Bacillati</taxon>
        <taxon>Bacillota</taxon>
        <taxon>Capillibacterium</taxon>
    </lineage>
</organism>
<dbReference type="RefSeq" id="WP_181340192.1">
    <property type="nucleotide sequence ID" value="NZ_JAAKDE010000019.1"/>
</dbReference>
<evidence type="ECO:0000313" key="1">
    <source>
        <dbReference type="EMBL" id="MBA2133722.1"/>
    </source>
</evidence>
<keyword evidence="2" id="KW-1185">Reference proteome</keyword>
<evidence type="ECO:0000313" key="2">
    <source>
        <dbReference type="Proteomes" id="UP000657177"/>
    </source>
</evidence>
<gene>
    <name evidence="1" type="ORF">G5B42_09280</name>
</gene>
<accession>A0A8J6HY77</accession>